<sequence>MKTKFARAAPTRIGLLNRVTDSRTESSLVNTGDLPTTRVSSTVSSDPASLVAFTLYVKVPVAVGVPERTPVDEFNVIPAGSAPALTVYTLRYPLATNV</sequence>
<dbReference type="EMBL" id="CAEZXL010000009">
    <property type="protein sequence ID" value="CAB4679062.1"/>
    <property type="molecule type" value="Genomic_DNA"/>
</dbReference>
<accession>A0A6J6MYW5</accession>
<name>A0A6J6MYW5_9ZZZZ</name>
<organism evidence="1">
    <name type="scientific">freshwater metagenome</name>
    <dbReference type="NCBI Taxonomy" id="449393"/>
    <lineage>
        <taxon>unclassified sequences</taxon>
        <taxon>metagenomes</taxon>
        <taxon>ecological metagenomes</taxon>
    </lineage>
</organism>
<gene>
    <name evidence="1" type="ORF">UFOPK2373_00119</name>
</gene>
<reference evidence="1" key="1">
    <citation type="submission" date="2020-05" db="EMBL/GenBank/DDBJ databases">
        <authorList>
            <person name="Chiriac C."/>
            <person name="Salcher M."/>
            <person name="Ghai R."/>
            <person name="Kavagutti S V."/>
        </authorList>
    </citation>
    <scope>NUCLEOTIDE SEQUENCE</scope>
</reference>
<evidence type="ECO:0000313" key="1">
    <source>
        <dbReference type="EMBL" id="CAB4679062.1"/>
    </source>
</evidence>
<protein>
    <submittedName>
        <fullName evidence="1">Unannotated protein</fullName>
    </submittedName>
</protein>
<dbReference type="AlphaFoldDB" id="A0A6J6MYW5"/>
<proteinExistence type="predicted"/>